<dbReference type="PANTHER" id="PTHR12598:SF0">
    <property type="entry name" value="COPPER HOMEOSTASIS PROTEIN CUTC HOMOLOG"/>
    <property type="match status" value="1"/>
</dbReference>
<dbReference type="OrthoDB" id="9815677at2"/>
<accession>V5RII4</accession>
<keyword evidence="4" id="KW-1185">Reference proteome</keyword>
<dbReference type="SUPFAM" id="SSF110395">
    <property type="entry name" value="CutC-like"/>
    <property type="match status" value="1"/>
</dbReference>
<dbReference type="EMBL" id="CP006682">
    <property type="protein sequence ID" value="AHB36288.1"/>
    <property type="molecule type" value="Genomic_DNA"/>
</dbReference>
<organism evidence="3 4">
    <name type="scientific">Spiroplasma apis B31</name>
    <dbReference type="NCBI Taxonomy" id="1276258"/>
    <lineage>
        <taxon>Bacteria</taxon>
        <taxon>Bacillati</taxon>
        <taxon>Mycoplasmatota</taxon>
        <taxon>Mollicutes</taxon>
        <taxon>Entomoplasmatales</taxon>
        <taxon>Spiroplasmataceae</taxon>
        <taxon>Spiroplasma</taxon>
    </lineage>
</organism>
<dbReference type="AlphaFoldDB" id="V5RII4"/>
<evidence type="ECO:0000256" key="2">
    <source>
        <dbReference type="ARBA" id="ARBA00019014"/>
    </source>
</evidence>
<gene>
    <name evidence="3" type="ORF">SAPIS_v1c04430</name>
</gene>
<evidence type="ECO:0000256" key="1">
    <source>
        <dbReference type="ARBA" id="ARBA00007768"/>
    </source>
</evidence>
<protein>
    <recommendedName>
        <fullName evidence="2">Copper homeostasis protein cutC homolog</fullName>
    </recommendedName>
</protein>
<dbReference type="InterPro" id="IPR036822">
    <property type="entry name" value="CutC-like_dom_sf"/>
</dbReference>
<evidence type="ECO:0000313" key="4">
    <source>
        <dbReference type="Proteomes" id="UP000018550"/>
    </source>
</evidence>
<dbReference type="PANTHER" id="PTHR12598">
    <property type="entry name" value="COPPER HOMEOSTASIS PROTEIN CUTC"/>
    <property type="match status" value="1"/>
</dbReference>
<dbReference type="PATRIC" id="fig|1276258.3.peg.444"/>
<reference evidence="3 4" key="1">
    <citation type="journal article" date="2014" name="Genome Announc.">
        <title>Complete Genome Sequence of Spiroplasma apis B31T (ATCC 33834), a Bacterium Associated with May Disease of Honeybees (Apis mellifera).</title>
        <authorList>
            <person name="Ku C."/>
            <person name="Lo W.S."/>
            <person name="Chen L.L."/>
            <person name="Kuo C.H."/>
        </authorList>
    </citation>
    <scope>NUCLEOTIDE SEQUENCE [LARGE SCALE GENOMIC DNA]</scope>
    <source>
        <strain evidence="3">B31</strain>
    </source>
</reference>
<proteinExistence type="inferred from homology"/>
<dbReference type="Pfam" id="PF03932">
    <property type="entry name" value="CutC"/>
    <property type="match status" value="1"/>
</dbReference>
<sequence length="246" mass="28156">MRKLILVTNMQKMEIVCLTLKDALNIQQSDAERIILVGDIKEGGLTPEYNFIKEVSRTIKKEVRVLIRRNKIDFKATNIEFELMKKDVEFCKKNNIKTIVFSVMNENNCIDWNRNLELLEIAKPMQVIFGKGIDYSTKVLEDLKKVEKIGFKGVLMQGGLKGFTNYLDALKQVGSSINSHANFELILAGGIGIENIKDAKSLGFNWFHIGNLVRENNSYENDIDINKINLLKQKIDRESENNETVI</sequence>
<name>V5RII4_SPIAP</name>
<dbReference type="Gene3D" id="3.20.20.380">
    <property type="entry name" value="Copper homeostasis (CutC) domain"/>
    <property type="match status" value="1"/>
</dbReference>
<dbReference type="InterPro" id="IPR005627">
    <property type="entry name" value="CutC-like"/>
</dbReference>
<dbReference type="STRING" id="1276258.SAPIS_v1c04430"/>
<evidence type="ECO:0000313" key="3">
    <source>
        <dbReference type="EMBL" id="AHB36288.1"/>
    </source>
</evidence>
<dbReference type="eggNOG" id="COG3142">
    <property type="taxonomic scope" value="Bacteria"/>
</dbReference>
<dbReference type="KEGG" id="sapi:SAPIS_v1c04430"/>
<dbReference type="GO" id="GO:0005507">
    <property type="term" value="F:copper ion binding"/>
    <property type="evidence" value="ECO:0007669"/>
    <property type="project" value="TreeGrafter"/>
</dbReference>
<dbReference type="Proteomes" id="UP000018550">
    <property type="component" value="Chromosome"/>
</dbReference>
<dbReference type="HOGENOM" id="CLU_1128496_0_0_14"/>
<comment type="similarity">
    <text evidence="1">Belongs to the CutC family.</text>
</comment>